<evidence type="ECO:0000313" key="4">
    <source>
        <dbReference type="Proteomes" id="UP000809273"/>
    </source>
</evidence>
<dbReference type="InterPro" id="IPR028154">
    <property type="entry name" value="AMP-dep_Lig_C"/>
</dbReference>
<evidence type="ECO:0000259" key="1">
    <source>
        <dbReference type="Pfam" id="PF00501"/>
    </source>
</evidence>
<dbReference type="PANTHER" id="PTHR43845">
    <property type="entry name" value="BLR5969 PROTEIN"/>
    <property type="match status" value="1"/>
</dbReference>
<evidence type="ECO:0000259" key="2">
    <source>
        <dbReference type="Pfam" id="PF14535"/>
    </source>
</evidence>
<organism evidence="3 4">
    <name type="scientific">Candidatus Zymogenus saltonus</name>
    <dbReference type="NCBI Taxonomy" id="2844893"/>
    <lineage>
        <taxon>Bacteria</taxon>
        <taxon>Deltaproteobacteria</taxon>
        <taxon>Candidatus Zymogenia</taxon>
        <taxon>Candidatus Zymogeniales</taxon>
        <taxon>Candidatus Zymogenaceae</taxon>
        <taxon>Candidatus Zymogenus</taxon>
    </lineage>
</organism>
<gene>
    <name evidence="3" type="ORF">JW984_13715</name>
</gene>
<dbReference type="SUPFAM" id="SSF56801">
    <property type="entry name" value="Acetyl-CoA synthetase-like"/>
    <property type="match status" value="1"/>
</dbReference>
<evidence type="ECO:0000313" key="3">
    <source>
        <dbReference type="EMBL" id="MBN1574250.1"/>
    </source>
</evidence>
<dbReference type="EMBL" id="JAFGIX010000070">
    <property type="protein sequence ID" value="MBN1574250.1"/>
    <property type="molecule type" value="Genomic_DNA"/>
</dbReference>
<dbReference type="Pfam" id="PF14535">
    <property type="entry name" value="AMP-binding_C_2"/>
    <property type="match status" value="1"/>
</dbReference>
<dbReference type="Pfam" id="PF00501">
    <property type="entry name" value="AMP-binding"/>
    <property type="match status" value="1"/>
</dbReference>
<dbReference type="Proteomes" id="UP000809273">
    <property type="component" value="Unassembled WGS sequence"/>
</dbReference>
<dbReference type="Gene3D" id="3.40.50.12780">
    <property type="entry name" value="N-terminal domain of ligase-like"/>
    <property type="match status" value="1"/>
</dbReference>
<name>A0A9D8PRK4_9DELT</name>
<feature type="domain" description="AMP-dependent synthetase/ligase" evidence="1">
    <location>
        <begin position="84"/>
        <end position="298"/>
    </location>
</feature>
<dbReference type="Gene3D" id="3.30.300.30">
    <property type="match status" value="1"/>
</dbReference>
<dbReference type="AlphaFoldDB" id="A0A9D8PRK4"/>
<feature type="domain" description="AMP-dependent ligase C-terminal" evidence="2">
    <location>
        <begin position="347"/>
        <end position="436"/>
    </location>
</feature>
<accession>A0A9D8PRK4</accession>
<proteinExistence type="predicted"/>
<comment type="caution">
    <text evidence="3">The sequence shown here is derived from an EMBL/GenBank/DDBJ whole genome shotgun (WGS) entry which is preliminary data.</text>
</comment>
<dbReference type="InterPro" id="IPR000873">
    <property type="entry name" value="AMP-dep_synth/lig_dom"/>
</dbReference>
<reference evidence="3" key="2">
    <citation type="submission" date="2021-01" db="EMBL/GenBank/DDBJ databases">
        <authorList>
            <person name="Hahn C.R."/>
            <person name="Youssef N.H."/>
            <person name="Elshahed M."/>
        </authorList>
    </citation>
    <scope>NUCLEOTIDE SEQUENCE</scope>
    <source>
        <strain evidence="3">Zod_Metabat.24</strain>
    </source>
</reference>
<sequence length="448" mass="50736">MAERRYWNEEMETMAPKKLKKLEEGLLKKELEYIYGRSPFYRAMWDEAGVMPKDFKSMEDLIKFPFVTKDDLRKTQEEVGGLGGHQCCAKEELVRIQGTSGTTGKSLYIGLTYNDAEVWKELFARHAYTGGIRPGDSFVNPANFALFVGGLSESVSAEAMGFCVIPAPVVTTGIDKLFEIILEFRPTVLFASPSATIFLTDYVRDNLKMEPIDLGFKKGFLAGEAMNDEDRAFIEETWGIVVRNFYGLADVAADLASECDRVDGMHLCSPGLVTAEIVDPVTLEPVKREDGVEGEIVYTTIKREATPVIRYRCRDLVRAYFTKCACGRTSMRFYVIGRTDDMLKVKGVNVFPAAVKNVISSFMPRTTGEMRIVLYKPGPAVGTNLEIKVEYGEEVKTEELEVLANEIREEIRKKLVFTPVIKMIPPQTLERSQYKIDYFERLYEKEKE</sequence>
<dbReference type="InterPro" id="IPR042099">
    <property type="entry name" value="ANL_N_sf"/>
</dbReference>
<protein>
    <submittedName>
        <fullName evidence="3">AMP-binding protein</fullName>
    </submittedName>
</protein>
<dbReference type="InterPro" id="IPR045851">
    <property type="entry name" value="AMP-bd_C_sf"/>
</dbReference>
<dbReference type="PANTHER" id="PTHR43845:SF1">
    <property type="entry name" value="BLR5969 PROTEIN"/>
    <property type="match status" value="1"/>
</dbReference>
<reference evidence="3" key="1">
    <citation type="journal article" date="2021" name="Environ. Microbiol.">
        <title>Genomic characterization of three novel Desulfobacterota classes expand the metabolic and phylogenetic diversity of the phylum.</title>
        <authorList>
            <person name="Murphy C.L."/>
            <person name="Biggerstaff J."/>
            <person name="Eichhorn A."/>
            <person name="Ewing E."/>
            <person name="Shahan R."/>
            <person name="Soriano D."/>
            <person name="Stewart S."/>
            <person name="VanMol K."/>
            <person name="Walker R."/>
            <person name="Walters P."/>
            <person name="Elshahed M.S."/>
            <person name="Youssef N.H."/>
        </authorList>
    </citation>
    <scope>NUCLEOTIDE SEQUENCE</scope>
    <source>
        <strain evidence="3">Zod_Metabat.24</strain>
    </source>
</reference>